<organism evidence="2">
    <name type="scientific">uncultured Gemmatimonadaceae bacterium</name>
    <dbReference type="NCBI Taxonomy" id="246130"/>
    <lineage>
        <taxon>Bacteria</taxon>
        <taxon>Pseudomonadati</taxon>
        <taxon>Gemmatimonadota</taxon>
        <taxon>Gemmatimonadia</taxon>
        <taxon>Gemmatimonadales</taxon>
        <taxon>Gemmatimonadaceae</taxon>
        <taxon>environmental samples</taxon>
    </lineage>
</organism>
<sequence>DPPSDAHRASRLPLPARLPEREHLPAEHPRDRPAVPHQEHEDGVRPPAVARREGLHRARPVALARRAPRRLQGDGRHAAGALLRPDPRGRARPPPRAPGGAHHDGPPLRAERADVLLQDPGRQHDRPRDQRRRLRDGRPHARRRSGCGDRRAAGRRGDGQGPHPPRRHHGPRPRQPERARDRGRPGRRLRGARRGLGDLPPALRRTRPGAHRRDGRSRGGRGGGGERRGTV</sequence>
<name>A0A6J4LZ20_9BACT</name>
<feature type="non-terminal residue" evidence="2">
    <location>
        <position position="1"/>
    </location>
</feature>
<evidence type="ECO:0000313" key="2">
    <source>
        <dbReference type="EMBL" id="CAA9345651.1"/>
    </source>
</evidence>
<feature type="compositionally biased region" description="Basic and acidic residues" evidence="1">
    <location>
        <begin position="18"/>
        <end position="56"/>
    </location>
</feature>
<feature type="non-terminal residue" evidence="2">
    <location>
        <position position="231"/>
    </location>
</feature>
<accession>A0A6J4LZ20</accession>
<gene>
    <name evidence="2" type="ORF">AVDCRST_MAG40-2620</name>
</gene>
<feature type="compositionally biased region" description="Basic and acidic residues" evidence="1">
    <location>
        <begin position="101"/>
        <end position="114"/>
    </location>
</feature>
<evidence type="ECO:0000256" key="1">
    <source>
        <dbReference type="SAM" id="MobiDB-lite"/>
    </source>
</evidence>
<proteinExistence type="predicted"/>
<feature type="compositionally biased region" description="Basic and acidic residues" evidence="1">
    <location>
        <begin position="146"/>
        <end position="158"/>
    </location>
</feature>
<feature type="compositionally biased region" description="Basic residues" evidence="1">
    <location>
        <begin position="204"/>
        <end position="219"/>
    </location>
</feature>
<feature type="compositionally biased region" description="Basic and acidic residues" evidence="1">
    <location>
        <begin position="174"/>
        <end position="184"/>
    </location>
</feature>
<feature type="compositionally biased region" description="Basic residues" evidence="1">
    <location>
        <begin position="129"/>
        <end position="145"/>
    </location>
</feature>
<dbReference type="EMBL" id="CADCTX010000740">
    <property type="protein sequence ID" value="CAA9345651.1"/>
    <property type="molecule type" value="Genomic_DNA"/>
</dbReference>
<protein>
    <submittedName>
        <fullName evidence="2">Uncharacterized protein</fullName>
    </submittedName>
</protein>
<reference evidence="2" key="1">
    <citation type="submission" date="2020-02" db="EMBL/GenBank/DDBJ databases">
        <authorList>
            <person name="Meier V. D."/>
        </authorList>
    </citation>
    <scope>NUCLEOTIDE SEQUENCE</scope>
    <source>
        <strain evidence="2">AVDCRST_MAG40</strain>
    </source>
</reference>
<feature type="region of interest" description="Disordered" evidence="1">
    <location>
        <begin position="1"/>
        <end position="231"/>
    </location>
</feature>
<dbReference type="AlphaFoldDB" id="A0A6J4LZ20"/>